<dbReference type="InterPro" id="IPR036812">
    <property type="entry name" value="NAD(P)_OxRdtase_dom_sf"/>
</dbReference>
<dbReference type="Gene3D" id="3.20.20.100">
    <property type="entry name" value="NADP-dependent oxidoreductase domain"/>
    <property type="match status" value="1"/>
</dbReference>
<keyword evidence="4" id="KW-1185">Reference proteome</keyword>
<dbReference type="PANTHER" id="PTHR43364:SF4">
    <property type="entry name" value="NAD(P)-LINKED OXIDOREDUCTASE SUPERFAMILY PROTEIN"/>
    <property type="match status" value="1"/>
</dbReference>
<reference evidence="3 4" key="1">
    <citation type="submission" date="2015-06" db="EMBL/GenBank/DDBJ databases">
        <title>Draft genome sequence of an Alphaproteobacteria species associated to the Mediterranean sponge Oscarella lobularis.</title>
        <authorList>
            <person name="Jourda C."/>
            <person name="Santini S."/>
            <person name="Claverie J.-M."/>
        </authorList>
    </citation>
    <scope>NUCLEOTIDE SEQUENCE [LARGE SCALE GENOMIC DNA]</scope>
    <source>
        <strain evidence="3">IGS</strain>
    </source>
</reference>
<dbReference type="GO" id="GO:0016491">
    <property type="term" value="F:oxidoreductase activity"/>
    <property type="evidence" value="ECO:0007669"/>
    <property type="project" value="UniProtKB-KW"/>
</dbReference>
<dbReference type="OrthoDB" id="9803483at2"/>
<evidence type="ECO:0000259" key="2">
    <source>
        <dbReference type="Pfam" id="PF00248"/>
    </source>
</evidence>
<dbReference type="RefSeq" id="WP_049642817.1">
    <property type="nucleotide sequence ID" value="NZ_LFTY01000002.1"/>
</dbReference>
<dbReference type="Pfam" id="PF00248">
    <property type="entry name" value="Aldo_ket_red"/>
    <property type="match status" value="1"/>
</dbReference>
<dbReference type="EMBL" id="LFTY01000002">
    <property type="protein sequence ID" value="KMW57024.1"/>
    <property type="molecule type" value="Genomic_DNA"/>
</dbReference>
<gene>
    <name evidence="3" type="ORF">AIOL_001982</name>
</gene>
<evidence type="ECO:0000256" key="1">
    <source>
        <dbReference type="ARBA" id="ARBA00023002"/>
    </source>
</evidence>
<proteinExistence type="predicted"/>
<dbReference type="STRING" id="1675527.AIOL_001982"/>
<accession>A0A0J9E5B8</accession>
<feature type="domain" description="NADP-dependent oxidoreductase" evidence="2">
    <location>
        <begin position="15"/>
        <end position="335"/>
    </location>
</feature>
<dbReference type="AlphaFoldDB" id="A0A0J9E5B8"/>
<comment type="caution">
    <text evidence="3">The sequence shown here is derived from an EMBL/GenBank/DDBJ whole genome shotgun (WGS) entry which is preliminary data.</text>
</comment>
<evidence type="ECO:0000313" key="4">
    <source>
        <dbReference type="Proteomes" id="UP000037178"/>
    </source>
</evidence>
<dbReference type="Proteomes" id="UP000037178">
    <property type="component" value="Unassembled WGS sequence"/>
</dbReference>
<evidence type="ECO:0000313" key="3">
    <source>
        <dbReference type="EMBL" id="KMW57024.1"/>
    </source>
</evidence>
<dbReference type="PANTHER" id="PTHR43364">
    <property type="entry name" value="NADH-SPECIFIC METHYLGLYOXAL REDUCTASE-RELATED"/>
    <property type="match status" value="1"/>
</dbReference>
<organism evidence="3 4">
    <name type="scientific">Candidatus Rhodobacter oscarellae</name>
    <dbReference type="NCBI Taxonomy" id="1675527"/>
    <lineage>
        <taxon>Bacteria</taxon>
        <taxon>Pseudomonadati</taxon>
        <taxon>Pseudomonadota</taxon>
        <taxon>Alphaproteobacteria</taxon>
        <taxon>Rhodobacterales</taxon>
        <taxon>Rhodobacter group</taxon>
        <taxon>Rhodobacter</taxon>
    </lineage>
</organism>
<sequence>MERIKLGTSDIEVSRLCLGSMSWGTRNTEAEAHHQIDRALDAGVDFIDTAEMYPTYPAAAETAGASEVIIGNWLAKSGRRDEVVIGTKVMGSGFLRDGAGYDSAIIPQAIEDSLKRLQTEVIDLYQLHWPMRPHYHFRKHWDWDPSGQDPAAIREHMRDVIGAMGAMIAAGKIRSWGLSNETTWGTAEWLRLCDALGVDRPVTIQNEYSLLCRYADKDLAELCCMENVGLLPFTPLIAGVLSPEHGPDLIPQGSRRSRDASLSGRVTERLWPATAAYRAVADKHGHDVNQMALAWTLTRPFVASTIFGASDDRQLELALGAAGLVLSEACLADIGAVHKAHPMVF</sequence>
<keyword evidence="1" id="KW-0560">Oxidoreductase</keyword>
<dbReference type="InterPro" id="IPR050523">
    <property type="entry name" value="AKR_Detox_Biosynth"/>
</dbReference>
<protein>
    <submittedName>
        <fullName evidence="3">Oxidoreductase, aldo/keto reductase family</fullName>
    </submittedName>
</protein>
<name>A0A0J9E5B8_9RHOB</name>
<dbReference type="PATRIC" id="fig|1675527.3.peg.2087"/>
<dbReference type="SUPFAM" id="SSF51430">
    <property type="entry name" value="NAD(P)-linked oxidoreductase"/>
    <property type="match status" value="1"/>
</dbReference>
<dbReference type="InterPro" id="IPR023210">
    <property type="entry name" value="NADP_OxRdtase_dom"/>
</dbReference>